<protein>
    <submittedName>
        <fullName evidence="1">Transcription factor btf3, putative</fullName>
    </submittedName>
</protein>
<dbReference type="EMBL" id="GBRH01257252">
    <property type="protein sequence ID" value="JAD40643.1"/>
    <property type="molecule type" value="Transcribed_RNA"/>
</dbReference>
<evidence type="ECO:0000313" key="1">
    <source>
        <dbReference type="EMBL" id="JAD40643.1"/>
    </source>
</evidence>
<sequence>MRNTFRLWRSTDHPCVCRDRSLHFGIQELNDEIVLEDVDLLDCGNGVDPYSLERALQPLVVSGSSLVDSLLLPAHGAFSAGADGAGHLHEPLLVHLRNQPNSRAPQVKAGTTGTRIYRESGSVRFCGEWQSEPD</sequence>
<reference evidence="1" key="1">
    <citation type="submission" date="2014-09" db="EMBL/GenBank/DDBJ databases">
        <authorList>
            <person name="Magalhaes I.L.F."/>
            <person name="Oliveira U."/>
            <person name="Santos F.R."/>
            <person name="Vidigal T.H.D.A."/>
            <person name="Brescovit A.D."/>
            <person name="Santos A.J."/>
        </authorList>
    </citation>
    <scope>NUCLEOTIDE SEQUENCE</scope>
    <source>
        <tissue evidence="1">Shoot tissue taken approximately 20 cm above the soil surface</tissue>
    </source>
</reference>
<dbReference type="AlphaFoldDB" id="A0A0A8ZSL0"/>
<proteinExistence type="predicted"/>
<name>A0A0A8ZSL0_ARUDO</name>
<reference evidence="1" key="2">
    <citation type="journal article" date="2015" name="Data Brief">
        <title>Shoot transcriptome of the giant reed, Arundo donax.</title>
        <authorList>
            <person name="Barrero R.A."/>
            <person name="Guerrero F.D."/>
            <person name="Moolhuijzen P."/>
            <person name="Goolsby J.A."/>
            <person name="Tidwell J."/>
            <person name="Bellgard S.E."/>
            <person name="Bellgard M.I."/>
        </authorList>
    </citation>
    <scope>NUCLEOTIDE SEQUENCE</scope>
    <source>
        <tissue evidence="1">Shoot tissue taken approximately 20 cm above the soil surface</tissue>
    </source>
</reference>
<organism evidence="1">
    <name type="scientific">Arundo donax</name>
    <name type="common">Giant reed</name>
    <name type="synonym">Donax arundinaceus</name>
    <dbReference type="NCBI Taxonomy" id="35708"/>
    <lineage>
        <taxon>Eukaryota</taxon>
        <taxon>Viridiplantae</taxon>
        <taxon>Streptophyta</taxon>
        <taxon>Embryophyta</taxon>
        <taxon>Tracheophyta</taxon>
        <taxon>Spermatophyta</taxon>
        <taxon>Magnoliopsida</taxon>
        <taxon>Liliopsida</taxon>
        <taxon>Poales</taxon>
        <taxon>Poaceae</taxon>
        <taxon>PACMAD clade</taxon>
        <taxon>Arundinoideae</taxon>
        <taxon>Arundineae</taxon>
        <taxon>Arundo</taxon>
    </lineage>
</organism>
<accession>A0A0A8ZSL0</accession>